<protein>
    <submittedName>
        <fullName evidence="1">Uncharacterized protein</fullName>
    </submittedName>
</protein>
<gene>
    <name evidence="1" type="ORF">E2C01_075431</name>
</gene>
<sequence length="143" mass="15704">MSVIVQRDCARRERMRRGRIGQALSLLVLVFPGHAMGAITRKRHRDWSTRGVNAGEGCVMAGQVIGTGAVARHAEDQLSCLADDPNWWVWAGLRCGRLGEQWREALCHAPVNGEAACFMLNFSSVIVIEDGGMAERGIWGWGS</sequence>
<dbReference type="AlphaFoldDB" id="A0A5B7IJ52"/>
<name>A0A5B7IJ52_PORTR</name>
<comment type="caution">
    <text evidence="1">The sequence shown here is derived from an EMBL/GenBank/DDBJ whole genome shotgun (WGS) entry which is preliminary data.</text>
</comment>
<proteinExistence type="predicted"/>
<reference evidence="1 2" key="1">
    <citation type="submission" date="2019-05" db="EMBL/GenBank/DDBJ databases">
        <title>Another draft genome of Portunus trituberculatus and its Hox gene families provides insights of decapod evolution.</title>
        <authorList>
            <person name="Jeong J.-H."/>
            <person name="Song I."/>
            <person name="Kim S."/>
            <person name="Choi T."/>
            <person name="Kim D."/>
            <person name="Ryu S."/>
            <person name="Kim W."/>
        </authorList>
    </citation>
    <scope>NUCLEOTIDE SEQUENCE [LARGE SCALE GENOMIC DNA]</scope>
    <source>
        <tissue evidence="1">Muscle</tissue>
    </source>
</reference>
<evidence type="ECO:0000313" key="1">
    <source>
        <dbReference type="EMBL" id="MPC80838.1"/>
    </source>
</evidence>
<accession>A0A5B7IJ52</accession>
<dbReference type="EMBL" id="VSRR010055124">
    <property type="protein sequence ID" value="MPC80838.1"/>
    <property type="molecule type" value="Genomic_DNA"/>
</dbReference>
<organism evidence="1 2">
    <name type="scientific">Portunus trituberculatus</name>
    <name type="common">Swimming crab</name>
    <name type="synonym">Neptunus trituberculatus</name>
    <dbReference type="NCBI Taxonomy" id="210409"/>
    <lineage>
        <taxon>Eukaryota</taxon>
        <taxon>Metazoa</taxon>
        <taxon>Ecdysozoa</taxon>
        <taxon>Arthropoda</taxon>
        <taxon>Crustacea</taxon>
        <taxon>Multicrustacea</taxon>
        <taxon>Malacostraca</taxon>
        <taxon>Eumalacostraca</taxon>
        <taxon>Eucarida</taxon>
        <taxon>Decapoda</taxon>
        <taxon>Pleocyemata</taxon>
        <taxon>Brachyura</taxon>
        <taxon>Eubrachyura</taxon>
        <taxon>Portunoidea</taxon>
        <taxon>Portunidae</taxon>
        <taxon>Portuninae</taxon>
        <taxon>Portunus</taxon>
    </lineage>
</organism>
<dbReference type="Proteomes" id="UP000324222">
    <property type="component" value="Unassembled WGS sequence"/>
</dbReference>
<keyword evidence="2" id="KW-1185">Reference proteome</keyword>
<evidence type="ECO:0000313" key="2">
    <source>
        <dbReference type="Proteomes" id="UP000324222"/>
    </source>
</evidence>